<feature type="transmembrane region" description="Helical" evidence="1">
    <location>
        <begin position="31"/>
        <end position="49"/>
    </location>
</feature>
<dbReference type="OrthoDB" id="1655752at2"/>
<dbReference type="Proteomes" id="UP000199158">
    <property type="component" value="Unassembled WGS sequence"/>
</dbReference>
<evidence type="ECO:0000256" key="1">
    <source>
        <dbReference type="SAM" id="Phobius"/>
    </source>
</evidence>
<keyword evidence="1" id="KW-1133">Transmembrane helix</keyword>
<keyword evidence="1" id="KW-0812">Transmembrane</keyword>
<name>A0A1H7YSF8_9FIRM</name>
<evidence type="ECO:0008006" key="4">
    <source>
        <dbReference type="Google" id="ProtNLM"/>
    </source>
</evidence>
<gene>
    <name evidence="2" type="ORF">SAMN05216180_0209</name>
</gene>
<evidence type="ECO:0000313" key="2">
    <source>
        <dbReference type="EMBL" id="SEM48893.1"/>
    </source>
</evidence>
<dbReference type="RefSeq" id="WP_092750789.1">
    <property type="nucleotide sequence ID" value="NZ_FOCG01000001.1"/>
</dbReference>
<dbReference type="AlphaFoldDB" id="A0A1H7YSF8"/>
<protein>
    <recommendedName>
        <fullName evidence="4">Protein-S-isoprenylcysteine O-methyltransferase Ste14</fullName>
    </recommendedName>
</protein>
<dbReference type="Gene3D" id="1.20.120.1630">
    <property type="match status" value="1"/>
</dbReference>
<proteinExistence type="predicted"/>
<dbReference type="STRING" id="474960.SAMN05216180_0209"/>
<keyword evidence="3" id="KW-1185">Reference proteome</keyword>
<feature type="transmembrane region" description="Helical" evidence="1">
    <location>
        <begin position="116"/>
        <end position="144"/>
    </location>
</feature>
<feature type="transmembrane region" description="Helical" evidence="1">
    <location>
        <begin position="61"/>
        <end position="81"/>
    </location>
</feature>
<reference evidence="2 3" key="1">
    <citation type="submission" date="2016-10" db="EMBL/GenBank/DDBJ databases">
        <authorList>
            <person name="de Groot N.N."/>
        </authorList>
    </citation>
    <scope>NUCLEOTIDE SEQUENCE [LARGE SCALE GENOMIC DNA]</scope>
    <source>
        <strain evidence="2 3">CGMCC 1.5070</strain>
    </source>
</reference>
<dbReference type="EMBL" id="FOCG01000001">
    <property type="protein sequence ID" value="SEM48893.1"/>
    <property type="molecule type" value="Genomic_DNA"/>
</dbReference>
<evidence type="ECO:0000313" key="3">
    <source>
        <dbReference type="Proteomes" id="UP000199158"/>
    </source>
</evidence>
<keyword evidence="1" id="KW-0472">Membrane</keyword>
<organism evidence="2 3">
    <name type="scientific">Hydrogenoanaerobacterium saccharovorans</name>
    <dbReference type="NCBI Taxonomy" id="474960"/>
    <lineage>
        <taxon>Bacteria</taxon>
        <taxon>Bacillati</taxon>
        <taxon>Bacillota</taxon>
        <taxon>Clostridia</taxon>
        <taxon>Eubacteriales</taxon>
        <taxon>Oscillospiraceae</taxon>
        <taxon>Hydrogenoanaerobacterium</taxon>
    </lineage>
</organism>
<accession>A0A1H7YSF8</accession>
<sequence length="183" mass="21320">MIYIIVGIISFFLFLIYDINSVKWTNKVLNALFLFGCMLHLFSTVAILIQYQIGLPNWQYFVFSVLFFVLLIYTLFFALPFSKTYVTNPKNRYVCKTGVYALCRHPGVLWFMGLYLFLYLTFPSAILAVYAAAMCICNIGYICFQDKWTFPKTFIDYGLYKKDTPFLIPSFDSLSRCIQSIRG</sequence>